<evidence type="ECO:0000256" key="1">
    <source>
        <dbReference type="SAM" id="MobiDB-lite"/>
    </source>
</evidence>
<feature type="compositionally biased region" description="Polar residues" evidence="1">
    <location>
        <begin position="1"/>
        <end position="12"/>
    </location>
</feature>
<sequence length="228" mass="24926">MNPNNGLSQNMNDEVPPTEAPPPYTPYPEYPAAGTSQSAYTPQQQSPNGNPYQHNTQNQHAPAQNYSQYYQPGPSNSSYYNPSQNPNTQKQNPYLNPNIPPNAFPGSIPLQPPVPVTGYNQYRPVGYMAPPNVQMNFNFVCKHCGNKGWKRPGKLCSHCPYGQQLIHSGAYQPGVTIAPGVYVVNGRPCYKCKGQGNDTLSVHLPIISSLANTFAPSICPVCRGKGYL</sequence>
<organism evidence="2 3">
    <name type="scientific">Basidiobolus ranarum</name>
    <dbReference type="NCBI Taxonomy" id="34480"/>
    <lineage>
        <taxon>Eukaryota</taxon>
        <taxon>Fungi</taxon>
        <taxon>Fungi incertae sedis</taxon>
        <taxon>Zoopagomycota</taxon>
        <taxon>Entomophthoromycotina</taxon>
        <taxon>Basidiobolomycetes</taxon>
        <taxon>Basidiobolales</taxon>
        <taxon>Basidiobolaceae</taxon>
        <taxon>Basidiobolus</taxon>
    </lineage>
</organism>
<evidence type="ECO:0000313" key="3">
    <source>
        <dbReference type="Proteomes" id="UP001479436"/>
    </source>
</evidence>
<dbReference type="EMBL" id="JASJQH010006876">
    <property type="protein sequence ID" value="KAK9729786.1"/>
    <property type="molecule type" value="Genomic_DNA"/>
</dbReference>
<feature type="compositionally biased region" description="Pro residues" evidence="1">
    <location>
        <begin position="18"/>
        <end position="29"/>
    </location>
</feature>
<evidence type="ECO:0000313" key="2">
    <source>
        <dbReference type="EMBL" id="KAK9729786.1"/>
    </source>
</evidence>
<feature type="compositionally biased region" description="Low complexity" evidence="1">
    <location>
        <begin position="66"/>
        <end position="87"/>
    </location>
</feature>
<feature type="region of interest" description="Disordered" evidence="1">
    <location>
        <begin position="1"/>
        <end position="110"/>
    </location>
</feature>
<feature type="compositionally biased region" description="Polar residues" evidence="1">
    <location>
        <begin position="34"/>
        <end position="65"/>
    </location>
</feature>
<name>A0ABR2WBX6_9FUNG</name>
<protein>
    <submittedName>
        <fullName evidence="2">Uncharacterized protein</fullName>
    </submittedName>
</protein>
<keyword evidence="3" id="KW-1185">Reference proteome</keyword>
<accession>A0ABR2WBX6</accession>
<proteinExistence type="predicted"/>
<dbReference type="Proteomes" id="UP001479436">
    <property type="component" value="Unassembled WGS sequence"/>
</dbReference>
<gene>
    <name evidence="2" type="ORF">K7432_000029</name>
</gene>
<comment type="caution">
    <text evidence="2">The sequence shown here is derived from an EMBL/GenBank/DDBJ whole genome shotgun (WGS) entry which is preliminary data.</text>
</comment>
<reference evidence="2 3" key="1">
    <citation type="submission" date="2023-04" db="EMBL/GenBank/DDBJ databases">
        <title>Genome of Basidiobolus ranarum AG-B5.</title>
        <authorList>
            <person name="Stajich J.E."/>
            <person name="Carter-House D."/>
            <person name="Gryganskyi A."/>
        </authorList>
    </citation>
    <scope>NUCLEOTIDE SEQUENCE [LARGE SCALE GENOMIC DNA]</scope>
    <source>
        <strain evidence="2 3">AG-B5</strain>
    </source>
</reference>